<dbReference type="Pfam" id="PF11932">
    <property type="entry name" value="DUF3450"/>
    <property type="match status" value="1"/>
</dbReference>
<evidence type="ECO:0000313" key="3">
    <source>
        <dbReference type="Proteomes" id="UP000298050"/>
    </source>
</evidence>
<keyword evidence="3" id="KW-1185">Reference proteome</keyword>
<evidence type="ECO:0000256" key="1">
    <source>
        <dbReference type="SAM" id="SignalP"/>
    </source>
</evidence>
<gene>
    <name evidence="2" type="ORF">E4634_01045</name>
</gene>
<dbReference type="RefSeq" id="WP_135440741.1">
    <property type="nucleotide sequence ID" value="NZ_SRLE01000001.1"/>
</dbReference>
<keyword evidence="1" id="KW-0732">Signal</keyword>
<feature type="signal peptide" evidence="1">
    <location>
        <begin position="1"/>
        <end position="22"/>
    </location>
</feature>
<dbReference type="AlphaFoldDB" id="A0A4Z0M9J8"/>
<dbReference type="Proteomes" id="UP000298050">
    <property type="component" value="Unassembled WGS sequence"/>
</dbReference>
<proteinExistence type="predicted"/>
<reference evidence="2 3" key="1">
    <citation type="submission" date="2019-04" db="EMBL/GenBank/DDBJ databases">
        <title>Taxonomy of novel Haliea sp. from mangrove soil of West Coast of India.</title>
        <authorList>
            <person name="Verma A."/>
            <person name="Kumar P."/>
            <person name="Krishnamurthi S."/>
        </authorList>
    </citation>
    <scope>NUCLEOTIDE SEQUENCE [LARGE SCALE GENOMIC DNA]</scope>
    <source>
        <strain evidence="2 3">SAOS-164</strain>
    </source>
</reference>
<evidence type="ECO:0000313" key="2">
    <source>
        <dbReference type="EMBL" id="TGD76164.1"/>
    </source>
</evidence>
<accession>A0A4Z0M9J8</accession>
<name>A0A4Z0M9J8_9GAMM</name>
<feature type="chain" id="PRO_5021459331" evidence="1">
    <location>
        <begin position="23"/>
        <end position="257"/>
    </location>
</feature>
<dbReference type="EMBL" id="SRLE01000001">
    <property type="protein sequence ID" value="TGD76164.1"/>
    <property type="molecule type" value="Genomic_DNA"/>
</dbReference>
<sequence length="257" mass="28785">MSRLTIVAVALFGALTCVPASAADTLDQIEKEGMERSAEGRDAQAAINKVSDKTRDLVEEYGSELKLVEGLETYVAMLQRQLDAQDREIVTLQGSIGEVAVIERQILPLMSRMIDTLEEFVELDVPFLLVERRQRIERLRELLERADVTVAEKCRRVFEAYQIETEYGRTIEAYKAKLALDSGSFDADFLRIGRTALLYQTVGGDRLGFWDGEAGAWRELDGVPYRRFIEKGLKVARQEIAPELISVPVMPGQGGAQ</sequence>
<dbReference type="PIRSF" id="PIRSF028069">
    <property type="entry name" value="UCP028069"/>
    <property type="match status" value="1"/>
</dbReference>
<dbReference type="InterPro" id="IPR016866">
    <property type="entry name" value="UCP028069"/>
</dbReference>
<comment type="caution">
    <text evidence="2">The sequence shown here is derived from an EMBL/GenBank/DDBJ whole genome shotgun (WGS) entry which is preliminary data.</text>
</comment>
<dbReference type="OrthoDB" id="5880116at2"/>
<protein>
    <submittedName>
        <fullName evidence="2">DUF3450 domain-containing protein</fullName>
    </submittedName>
</protein>
<organism evidence="2 3">
    <name type="scientific">Mangrovimicrobium sediminis</name>
    <dbReference type="NCBI Taxonomy" id="2562682"/>
    <lineage>
        <taxon>Bacteria</taxon>
        <taxon>Pseudomonadati</taxon>
        <taxon>Pseudomonadota</taxon>
        <taxon>Gammaproteobacteria</taxon>
        <taxon>Cellvibrionales</taxon>
        <taxon>Halieaceae</taxon>
        <taxon>Mangrovimicrobium</taxon>
    </lineage>
</organism>